<organism evidence="9 10">
    <name type="scientific">Leptospira ognonensis</name>
    <dbReference type="NCBI Taxonomy" id="2484945"/>
    <lineage>
        <taxon>Bacteria</taxon>
        <taxon>Pseudomonadati</taxon>
        <taxon>Spirochaetota</taxon>
        <taxon>Spirochaetia</taxon>
        <taxon>Leptospirales</taxon>
        <taxon>Leptospiraceae</taxon>
        <taxon>Leptospira</taxon>
    </lineage>
</organism>
<comment type="pathway">
    <text evidence="1 7">Pyrimidine metabolism; UMP biosynthesis via de novo pathway; UMP from orotate: step 2/2.</text>
</comment>
<gene>
    <name evidence="7 9" type="primary">pyrF</name>
    <name evidence="9" type="ORF">EHQ58_03820</name>
</gene>
<dbReference type="InterPro" id="IPR011995">
    <property type="entry name" value="OMPdecase_type-2"/>
</dbReference>
<keyword evidence="10" id="KW-1185">Reference proteome</keyword>
<dbReference type="InterPro" id="IPR011060">
    <property type="entry name" value="RibuloseP-bd_barrel"/>
</dbReference>
<evidence type="ECO:0000256" key="7">
    <source>
        <dbReference type="HAMAP-Rule" id="MF_01215"/>
    </source>
</evidence>
<evidence type="ECO:0000256" key="2">
    <source>
        <dbReference type="ARBA" id="ARBA00008847"/>
    </source>
</evidence>
<dbReference type="GO" id="GO:0044205">
    <property type="term" value="P:'de novo' UMP biosynthetic process"/>
    <property type="evidence" value="ECO:0007669"/>
    <property type="project" value="UniProtKB-UniRule"/>
</dbReference>
<evidence type="ECO:0000259" key="8">
    <source>
        <dbReference type="SMART" id="SM00934"/>
    </source>
</evidence>
<comment type="caution">
    <text evidence="9">The sequence shown here is derived from an EMBL/GenBank/DDBJ whole genome shotgun (WGS) entry which is preliminary data.</text>
</comment>
<evidence type="ECO:0000256" key="5">
    <source>
        <dbReference type="ARBA" id="ARBA00023239"/>
    </source>
</evidence>
<protein>
    <recommendedName>
        <fullName evidence="7">Orotidine 5'-phosphate decarboxylase</fullName>
        <ecNumber evidence="7">4.1.1.23</ecNumber>
    </recommendedName>
    <alternativeName>
        <fullName evidence="7">OMP decarboxylase</fullName>
        <shortName evidence="7">OMPDCase</shortName>
        <shortName evidence="7">OMPdecase</shortName>
    </alternativeName>
</protein>
<dbReference type="OrthoDB" id="9808470at2"/>
<dbReference type="PANTHER" id="PTHR43375">
    <property type="entry name" value="OROTIDINE 5'-PHOSPHATE DECARBOXYLASE"/>
    <property type="match status" value="1"/>
</dbReference>
<dbReference type="EMBL" id="RQGD01000014">
    <property type="protein sequence ID" value="TGL61754.1"/>
    <property type="molecule type" value="Genomic_DNA"/>
</dbReference>
<proteinExistence type="inferred from homology"/>
<evidence type="ECO:0000256" key="3">
    <source>
        <dbReference type="ARBA" id="ARBA00022793"/>
    </source>
</evidence>
<dbReference type="HAMAP" id="MF_01215">
    <property type="entry name" value="OMPdecase_type2"/>
    <property type="match status" value="1"/>
</dbReference>
<dbReference type="AlphaFoldDB" id="A0A4R9KAE0"/>
<dbReference type="GO" id="GO:0004590">
    <property type="term" value="F:orotidine-5'-phosphate decarboxylase activity"/>
    <property type="evidence" value="ECO:0007669"/>
    <property type="project" value="UniProtKB-UniRule"/>
</dbReference>
<dbReference type="UniPathway" id="UPA00070">
    <property type="reaction ID" value="UER00120"/>
</dbReference>
<feature type="active site" description="Proton donor" evidence="7">
    <location>
        <position position="99"/>
    </location>
</feature>
<evidence type="ECO:0000256" key="4">
    <source>
        <dbReference type="ARBA" id="ARBA00022975"/>
    </source>
</evidence>
<dbReference type="RefSeq" id="WP_135622181.1">
    <property type="nucleotide sequence ID" value="NZ_RQGD01000014.1"/>
</dbReference>
<dbReference type="SMART" id="SM00934">
    <property type="entry name" value="OMPdecase"/>
    <property type="match status" value="1"/>
</dbReference>
<evidence type="ECO:0000313" key="10">
    <source>
        <dbReference type="Proteomes" id="UP000297693"/>
    </source>
</evidence>
<feature type="domain" description="Orotidine 5'-phosphate decarboxylase" evidence="8">
    <location>
        <begin position="19"/>
        <end position="257"/>
    </location>
</feature>
<dbReference type="EC" id="4.1.1.23" evidence="7"/>
<evidence type="ECO:0000256" key="1">
    <source>
        <dbReference type="ARBA" id="ARBA00004861"/>
    </source>
</evidence>
<keyword evidence="4 7" id="KW-0665">Pyrimidine biosynthesis</keyword>
<evidence type="ECO:0000313" key="9">
    <source>
        <dbReference type="EMBL" id="TGL61754.1"/>
    </source>
</evidence>
<sequence>MSSAFIKKYVARREELKSLLCIGIDPEWEKLPHSCLSSDAPLFTFSKAIIDATQGYASAWKPNVAFFERFGSRGFLEFERYILYCKEINQNIPIVADAKRGDLANTAKEYAKYYFETLKVDALTVNAYMGRDSLLPYLDLGGFVFILCLTSNPSSADLQKLVLKKTNSYLYEEVSDFCGKLNAEYPGQVGMVMGGTHPAELAEMRRRHPKMYFLIPGYGAQGGSLEDIYAACGRDSLINSSRGVTLLSRNDDFVSLAKKKAEEIQSQMSQLLSSNV</sequence>
<comment type="catalytic activity">
    <reaction evidence="6 7">
        <text>orotidine 5'-phosphate + H(+) = UMP + CO2</text>
        <dbReference type="Rhea" id="RHEA:11596"/>
        <dbReference type="ChEBI" id="CHEBI:15378"/>
        <dbReference type="ChEBI" id="CHEBI:16526"/>
        <dbReference type="ChEBI" id="CHEBI:57538"/>
        <dbReference type="ChEBI" id="CHEBI:57865"/>
        <dbReference type="EC" id="4.1.1.23"/>
    </reaction>
</comment>
<name>A0A4R9KAE0_9LEPT</name>
<dbReference type="Gene3D" id="3.20.20.70">
    <property type="entry name" value="Aldolase class I"/>
    <property type="match status" value="1"/>
</dbReference>
<dbReference type="SUPFAM" id="SSF51366">
    <property type="entry name" value="Ribulose-phoshate binding barrel"/>
    <property type="match status" value="1"/>
</dbReference>
<dbReference type="GO" id="GO:0006207">
    <property type="term" value="P:'de novo' pyrimidine nucleobase biosynthetic process"/>
    <property type="evidence" value="ECO:0007669"/>
    <property type="project" value="InterPro"/>
</dbReference>
<dbReference type="PANTHER" id="PTHR43375:SF1">
    <property type="entry name" value="OROTIDINE 5'-PHOSPHATE DECARBOXYLASE"/>
    <property type="match status" value="1"/>
</dbReference>
<dbReference type="Proteomes" id="UP000297693">
    <property type="component" value="Unassembled WGS sequence"/>
</dbReference>
<dbReference type="CDD" id="cd04725">
    <property type="entry name" value="OMP_decarboxylase_like"/>
    <property type="match status" value="1"/>
</dbReference>
<accession>A0A4R9KAE0</accession>
<dbReference type="NCBIfam" id="TIGR02127">
    <property type="entry name" value="pyrF_sub2"/>
    <property type="match status" value="1"/>
</dbReference>
<dbReference type="InterPro" id="IPR013785">
    <property type="entry name" value="Aldolase_TIM"/>
</dbReference>
<keyword evidence="5 7" id="KW-0456">Lyase</keyword>
<keyword evidence="3 7" id="KW-0210">Decarboxylase</keyword>
<dbReference type="Pfam" id="PF00215">
    <property type="entry name" value="OMPdecase"/>
    <property type="match status" value="1"/>
</dbReference>
<reference evidence="9" key="1">
    <citation type="journal article" date="2019" name="PLoS Negl. Trop. Dis.">
        <title>Revisiting the worldwide diversity of Leptospira species in the environment.</title>
        <authorList>
            <person name="Vincent A.T."/>
            <person name="Schiettekatte O."/>
            <person name="Bourhy P."/>
            <person name="Veyrier F.J."/>
            <person name="Picardeau M."/>
        </authorList>
    </citation>
    <scope>NUCLEOTIDE SEQUENCE [LARGE SCALE GENOMIC DNA]</scope>
    <source>
        <strain evidence="9">201702476</strain>
    </source>
</reference>
<evidence type="ECO:0000256" key="6">
    <source>
        <dbReference type="ARBA" id="ARBA00049157"/>
    </source>
</evidence>
<dbReference type="InterPro" id="IPR001754">
    <property type="entry name" value="OMPdeCOase_dom"/>
</dbReference>
<comment type="similarity">
    <text evidence="2 7">Belongs to the OMP decarboxylase family. Type 2 subfamily.</text>
</comment>